<dbReference type="AlphaFoldDB" id="A0A1W9ZMD7"/>
<protein>
    <submittedName>
        <fullName evidence="1">Uncharacterized protein</fullName>
    </submittedName>
</protein>
<evidence type="ECO:0000313" key="1">
    <source>
        <dbReference type="EMBL" id="ORA18333.1"/>
    </source>
</evidence>
<dbReference type="RefSeq" id="WP_036473568.1">
    <property type="nucleotide sequence ID" value="NZ_MVHG01000011.1"/>
</dbReference>
<reference evidence="1 2" key="1">
    <citation type="submission" date="2016-12" db="EMBL/GenBank/DDBJ databases">
        <title>The new phylogeny of genus Mycobacterium.</title>
        <authorList>
            <person name="Tortoli E."/>
            <person name="Trovato A."/>
            <person name="Cirillo D.M."/>
        </authorList>
    </citation>
    <scope>NUCLEOTIDE SEQUENCE [LARGE SCALE GENOMIC DNA]</scope>
    <source>
        <strain evidence="1 2">DSM 45069</strain>
    </source>
</reference>
<dbReference type="EMBL" id="MVHG01000011">
    <property type="protein sequence ID" value="ORA18333.1"/>
    <property type="molecule type" value="Genomic_DNA"/>
</dbReference>
<comment type="caution">
    <text evidence="1">The sequence shown here is derived from an EMBL/GenBank/DDBJ whole genome shotgun (WGS) entry which is preliminary data.</text>
</comment>
<dbReference type="OrthoDB" id="4721289at2"/>
<accession>A0A1W9ZMD7</accession>
<organism evidence="1 2">
    <name type="scientific">Mycobacterium arosiense ATCC BAA-1401 = DSM 45069</name>
    <dbReference type="NCBI Taxonomy" id="1265311"/>
    <lineage>
        <taxon>Bacteria</taxon>
        <taxon>Bacillati</taxon>
        <taxon>Actinomycetota</taxon>
        <taxon>Actinomycetes</taxon>
        <taxon>Mycobacteriales</taxon>
        <taxon>Mycobacteriaceae</taxon>
        <taxon>Mycobacterium</taxon>
        <taxon>Mycobacterium avium complex (MAC)</taxon>
    </lineage>
</organism>
<keyword evidence="2" id="KW-1185">Reference proteome</keyword>
<sequence>MTQKKEVPAVRALAVPVSAILIGAASVACHQKPACCAAPPLPPPVNFDDYRSVNTDDYRTYSTYGWNGIQFATRAGIRCRIYDGPHSFQYAAAIDCWGPLPGVASGVNYAKVSEWPYDKDTLTPITRGPAPPGHTEVFSLLSHTDLNEQETYHAGPTEKRTVDPASYHLLNPGQKIVVPGGHRGDDDLNTSICAVVTDDSITCEIQNLYHDGTHGFRILPQVSQTY</sequence>
<dbReference type="PROSITE" id="PS51257">
    <property type="entry name" value="PROKAR_LIPOPROTEIN"/>
    <property type="match status" value="1"/>
</dbReference>
<gene>
    <name evidence="1" type="ORF">BST14_07285</name>
</gene>
<dbReference type="Proteomes" id="UP000192707">
    <property type="component" value="Unassembled WGS sequence"/>
</dbReference>
<proteinExistence type="predicted"/>
<evidence type="ECO:0000313" key="2">
    <source>
        <dbReference type="Proteomes" id="UP000192707"/>
    </source>
</evidence>
<name>A0A1W9ZMD7_MYCAI</name>